<sequence>MDSKFVAKSERGIYLHQQQFISEMAMAIGGESAKLIGSLPTAPSGGGTPEPAAPQKLKPKPITVPPPSSFKKDNPFLTGGTSLMEQQLDQGWKEWGQVMDEGTKRWDLDKIRQEARGVYKETQNVAEAKANKTFRPWKCYKPKK</sequence>
<dbReference type="Proteomes" id="UP000249056">
    <property type="component" value="Unassembled WGS sequence"/>
</dbReference>
<evidence type="ECO:0000313" key="3">
    <source>
        <dbReference type="Proteomes" id="UP000249056"/>
    </source>
</evidence>
<dbReference type="OrthoDB" id="10380603at2759"/>
<gene>
    <name evidence="2" type="ORF">DID88_002229</name>
</gene>
<keyword evidence="3" id="KW-1185">Reference proteome</keyword>
<reference evidence="2 3" key="1">
    <citation type="submission" date="2018-06" db="EMBL/GenBank/DDBJ databases">
        <title>Genome Sequence of the Brown Rot Fungal Pathogen Monilinia fructigena.</title>
        <authorList>
            <person name="Landi L."/>
            <person name="De Miccolis Angelini R.M."/>
            <person name="Pollastro S."/>
            <person name="Abate D."/>
            <person name="Faretra F."/>
            <person name="Romanazzi G."/>
        </authorList>
    </citation>
    <scope>NUCLEOTIDE SEQUENCE [LARGE SCALE GENOMIC DNA]</scope>
    <source>
        <strain evidence="2 3">Mfrg269</strain>
    </source>
</reference>
<dbReference type="EMBL" id="QKRW01000090">
    <property type="protein sequence ID" value="RAL58274.1"/>
    <property type="molecule type" value="Genomic_DNA"/>
</dbReference>
<evidence type="ECO:0000256" key="1">
    <source>
        <dbReference type="SAM" id="MobiDB-lite"/>
    </source>
</evidence>
<comment type="caution">
    <text evidence="2">The sequence shown here is derived from an EMBL/GenBank/DDBJ whole genome shotgun (WGS) entry which is preliminary data.</text>
</comment>
<organism evidence="2 3">
    <name type="scientific">Monilinia fructigena</name>
    <dbReference type="NCBI Taxonomy" id="38457"/>
    <lineage>
        <taxon>Eukaryota</taxon>
        <taxon>Fungi</taxon>
        <taxon>Dikarya</taxon>
        <taxon>Ascomycota</taxon>
        <taxon>Pezizomycotina</taxon>
        <taxon>Leotiomycetes</taxon>
        <taxon>Helotiales</taxon>
        <taxon>Sclerotiniaceae</taxon>
        <taxon>Monilinia</taxon>
    </lineage>
</organism>
<name>A0A395IEA0_9HELO</name>
<dbReference type="AlphaFoldDB" id="A0A395IEA0"/>
<accession>A0A395IEA0</accession>
<evidence type="ECO:0000313" key="2">
    <source>
        <dbReference type="EMBL" id="RAL58274.1"/>
    </source>
</evidence>
<proteinExistence type="predicted"/>
<feature type="region of interest" description="Disordered" evidence="1">
    <location>
        <begin position="35"/>
        <end position="80"/>
    </location>
</feature>
<protein>
    <submittedName>
        <fullName evidence="2">Uncharacterized protein</fullName>
    </submittedName>
</protein>